<gene>
    <name evidence="3" type="ORF">C7435_0195</name>
</gene>
<evidence type="ECO:0000313" key="3">
    <source>
        <dbReference type="EMBL" id="RKR03756.1"/>
    </source>
</evidence>
<dbReference type="OrthoDB" id="9808870at2"/>
<accession>A0A495DLD8</accession>
<organism evidence="3 4">
    <name type="scientific">Maricaulis maris</name>
    <dbReference type="NCBI Taxonomy" id="74318"/>
    <lineage>
        <taxon>Bacteria</taxon>
        <taxon>Pseudomonadati</taxon>
        <taxon>Pseudomonadota</taxon>
        <taxon>Alphaproteobacteria</taxon>
        <taxon>Maricaulales</taxon>
        <taxon>Maricaulaceae</taxon>
        <taxon>Maricaulis</taxon>
    </lineage>
</organism>
<dbReference type="InterPro" id="IPR032809">
    <property type="entry name" value="Put_HupE_UreJ"/>
</dbReference>
<sequence length="400" mass="42797">MRQLFALVLVVLSLSAPALAHERSRSVSNWRETESGMTGEFLLDARQATLFLGTMPSGTSLETAFGIRLADGLQVRRGDRTCDLVAAPMVRLLADGRLQGLTDWRCSEGGGPVAIDVQVYSPFSPNHVHFLQARMQVGERQEFVLTRGNTLARLSEAGEALPLAQRLGRYVSLGVTHILGGPDHLAFLLALLLIVANWRQILLATAGFTLGHSATLALAYLGWINPPGAAIEALIGFSILFVAAEAAFQTAKPDRRQVVLVTMVLAVMAIANSVLVGTISVPVWLGLVVCVGSYLAWLSAGGEVQRTIPAFSAGFGLIHGVGFAGILLELDLPREDQVAALFGFNLGVELGQVVFVALAGLIFLLARRLLPGRVLTYGRFVAIALLSAAGCYWFLSRAWA</sequence>
<dbReference type="Pfam" id="PF13795">
    <property type="entry name" value="HupE_UreJ_2"/>
    <property type="match status" value="2"/>
</dbReference>
<dbReference type="AlphaFoldDB" id="A0A495DLD8"/>
<evidence type="ECO:0000256" key="1">
    <source>
        <dbReference type="SAM" id="Phobius"/>
    </source>
</evidence>
<feature type="transmembrane region" description="Helical" evidence="1">
    <location>
        <begin position="310"/>
        <end position="328"/>
    </location>
</feature>
<proteinExistence type="predicted"/>
<reference evidence="3 4" key="1">
    <citation type="submission" date="2018-10" db="EMBL/GenBank/DDBJ databases">
        <title>Genomic Encyclopedia of Type Strains, Phase IV (KMG-IV): sequencing the most valuable type-strain genomes for metagenomic binning, comparative biology and taxonomic classification.</title>
        <authorList>
            <person name="Goeker M."/>
        </authorList>
    </citation>
    <scope>NUCLEOTIDE SEQUENCE [LARGE SCALE GENOMIC DNA]</scope>
    <source>
        <strain evidence="3 4">DSM 4734</strain>
    </source>
</reference>
<keyword evidence="1" id="KW-0472">Membrane</keyword>
<evidence type="ECO:0000256" key="2">
    <source>
        <dbReference type="SAM" id="SignalP"/>
    </source>
</evidence>
<feature type="transmembrane region" description="Helical" evidence="1">
    <location>
        <begin position="170"/>
        <end position="194"/>
    </location>
</feature>
<feature type="transmembrane region" description="Helical" evidence="1">
    <location>
        <begin position="229"/>
        <end position="246"/>
    </location>
</feature>
<feature type="transmembrane region" description="Helical" evidence="1">
    <location>
        <begin position="377"/>
        <end position="395"/>
    </location>
</feature>
<dbReference type="EMBL" id="RBIM01000001">
    <property type="protein sequence ID" value="RKR03756.1"/>
    <property type="molecule type" value="Genomic_DNA"/>
</dbReference>
<feature type="transmembrane region" description="Helical" evidence="1">
    <location>
        <begin position="340"/>
        <end position="365"/>
    </location>
</feature>
<name>A0A495DLD8_9PROT</name>
<protein>
    <submittedName>
        <fullName evidence="3">HupE/UreJ protein</fullName>
    </submittedName>
</protein>
<feature type="transmembrane region" description="Helical" evidence="1">
    <location>
        <begin position="258"/>
        <end position="275"/>
    </location>
</feature>
<dbReference type="RefSeq" id="WP_121209686.1">
    <property type="nucleotide sequence ID" value="NZ_RBIM01000001.1"/>
</dbReference>
<feature type="transmembrane region" description="Helical" evidence="1">
    <location>
        <begin position="281"/>
        <end position="298"/>
    </location>
</feature>
<feature type="chain" id="PRO_5019832644" evidence="2">
    <location>
        <begin position="21"/>
        <end position="400"/>
    </location>
</feature>
<feature type="signal peptide" evidence="2">
    <location>
        <begin position="1"/>
        <end position="20"/>
    </location>
</feature>
<feature type="transmembrane region" description="Helical" evidence="1">
    <location>
        <begin position="201"/>
        <end position="223"/>
    </location>
</feature>
<keyword evidence="1" id="KW-1133">Transmembrane helix</keyword>
<dbReference type="Proteomes" id="UP000273675">
    <property type="component" value="Unassembled WGS sequence"/>
</dbReference>
<comment type="caution">
    <text evidence="3">The sequence shown here is derived from an EMBL/GenBank/DDBJ whole genome shotgun (WGS) entry which is preliminary data.</text>
</comment>
<keyword evidence="1" id="KW-0812">Transmembrane</keyword>
<evidence type="ECO:0000313" key="4">
    <source>
        <dbReference type="Proteomes" id="UP000273675"/>
    </source>
</evidence>
<keyword evidence="2" id="KW-0732">Signal</keyword>